<evidence type="ECO:0000313" key="8">
    <source>
        <dbReference type="Proteomes" id="UP000627205"/>
    </source>
</evidence>
<dbReference type="InterPro" id="IPR013384">
    <property type="entry name" value="Flagell_FlgL"/>
</dbReference>
<dbReference type="InterPro" id="IPR049119">
    <property type="entry name" value="FlgK_D2-like"/>
</dbReference>
<comment type="subcellular location">
    <subcellularLocation>
        <location evidence="1">Bacterial flagellum</location>
    </subcellularLocation>
    <subcellularLocation>
        <location evidence="2">Secreted</location>
    </subcellularLocation>
</comment>
<evidence type="ECO:0000256" key="1">
    <source>
        <dbReference type="ARBA" id="ARBA00004365"/>
    </source>
</evidence>
<dbReference type="GO" id="GO:0071973">
    <property type="term" value="P:bacterial-type flagellum-dependent cell motility"/>
    <property type="evidence" value="ECO:0007669"/>
    <property type="project" value="InterPro"/>
</dbReference>
<feature type="domain" description="Flagellin N-terminal" evidence="5">
    <location>
        <begin position="3"/>
        <end position="141"/>
    </location>
</feature>
<dbReference type="SUPFAM" id="SSF64518">
    <property type="entry name" value="Phase 1 flagellin"/>
    <property type="match status" value="1"/>
</dbReference>
<dbReference type="PANTHER" id="PTHR42792">
    <property type="entry name" value="FLAGELLIN"/>
    <property type="match status" value="1"/>
</dbReference>
<feature type="domain" description="Flagellar hook-associated protein 1 D2-like" evidence="6">
    <location>
        <begin position="198"/>
        <end position="285"/>
    </location>
</feature>
<dbReference type="Pfam" id="PF00669">
    <property type="entry name" value="Flagellin_N"/>
    <property type="match status" value="1"/>
</dbReference>
<keyword evidence="7" id="KW-0969">Cilium</keyword>
<evidence type="ECO:0000256" key="2">
    <source>
        <dbReference type="ARBA" id="ARBA00004613"/>
    </source>
</evidence>
<dbReference type="InterPro" id="IPR001492">
    <property type="entry name" value="Flagellin"/>
</dbReference>
<organism evidence="7 8">
    <name type="scientific">Oxalicibacterium solurbis</name>
    <dbReference type="NCBI Taxonomy" id="69280"/>
    <lineage>
        <taxon>Bacteria</taxon>
        <taxon>Pseudomonadati</taxon>
        <taxon>Pseudomonadota</taxon>
        <taxon>Betaproteobacteria</taxon>
        <taxon>Burkholderiales</taxon>
        <taxon>Oxalobacteraceae</taxon>
        <taxon>Oxalicibacterium</taxon>
    </lineage>
</organism>
<comment type="similarity">
    <text evidence="3">Belongs to the bacterial flagellin family.</text>
</comment>
<dbReference type="AlphaFoldDB" id="A0A8J3B0Z6"/>
<accession>A0A8J3B0Z6</accession>
<protein>
    <submittedName>
        <fullName evidence="7">Flagellar hook-associated protein 3</fullName>
    </submittedName>
</protein>
<name>A0A8J3B0Z6_9BURK</name>
<reference evidence="7" key="2">
    <citation type="submission" date="2020-09" db="EMBL/GenBank/DDBJ databases">
        <authorList>
            <person name="Sun Q."/>
            <person name="Sedlacek I."/>
        </authorList>
    </citation>
    <scope>NUCLEOTIDE SEQUENCE</scope>
    <source>
        <strain evidence="7">CCM 7664</strain>
    </source>
</reference>
<dbReference type="NCBIfam" id="TIGR02550">
    <property type="entry name" value="flagell_flgL"/>
    <property type="match status" value="1"/>
</dbReference>
<evidence type="ECO:0000256" key="4">
    <source>
        <dbReference type="ARBA" id="ARBA00023143"/>
    </source>
</evidence>
<proteinExistence type="inferred from homology"/>
<dbReference type="Proteomes" id="UP000627205">
    <property type="component" value="Unassembled WGS sequence"/>
</dbReference>
<dbReference type="Gene3D" id="1.20.1330.10">
    <property type="entry name" value="f41 fragment of flagellin, N-terminal domain"/>
    <property type="match status" value="2"/>
</dbReference>
<evidence type="ECO:0000259" key="6">
    <source>
        <dbReference type="Pfam" id="PF21158"/>
    </source>
</evidence>
<dbReference type="GO" id="GO:0009424">
    <property type="term" value="C:bacterial-type flagellum hook"/>
    <property type="evidence" value="ECO:0007669"/>
    <property type="project" value="InterPro"/>
</dbReference>
<keyword evidence="8" id="KW-1185">Reference proteome</keyword>
<evidence type="ECO:0000259" key="5">
    <source>
        <dbReference type="Pfam" id="PF00669"/>
    </source>
</evidence>
<dbReference type="Pfam" id="PF21158">
    <property type="entry name" value="flgK_1st_1"/>
    <property type="match status" value="1"/>
</dbReference>
<dbReference type="PANTHER" id="PTHR42792:SF1">
    <property type="entry name" value="FLAGELLAR HOOK-ASSOCIATED PROTEIN 3"/>
    <property type="match status" value="1"/>
</dbReference>
<comment type="caution">
    <text evidence="7">The sequence shown here is derived from an EMBL/GenBank/DDBJ whole genome shotgun (WGS) entry which is preliminary data.</text>
</comment>
<keyword evidence="7" id="KW-0282">Flagellum</keyword>
<dbReference type="GO" id="GO:0005576">
    <property type="term" value="C:extracellular region"/>
    <property type="evidence" value="ECO:0007669"/>
    <property type="project" value="UniProtKB-SubCell"/>
</dbReference>
<gene>
    <name evidence="7" type="primary">flgL</name>
    <name evidence="7" type="ORF">GCM10011430_02220</name>
</gene>
<evidence type="ECO:0000256" key="3">
    <source>
        <dbReference type="ARBA" id="ARBA00005709"/>
    </source>
</evidence>
<keyword evidence="7" id="KW-0966">Cell projection</keyword>
<reference evidence="7" key="1">
    <citation type="journal article" date="2014" name="Int. J. Syst. Evol. Microbiol.">
        <title>Complete genome sequence of Corynebacterium casei LMG S-19264T (=DSM 44701T), isolated from a smear-ripened cheese.</title>
        <authorList>
            <consortium name="US DOE Joint Genome Institute (JGI-PGF)"/>
            <person name="Walter F."/>
            <person name="Albersmeier A."/>
            <person name="Kalinowski J."/>
            <person name="Ruckert C."/>
        </authorList>
    </citation>
    <scope>NUCLEOTIDE SEQUENCE</scope>
    <source>
        <strain evidence="7">CCM 7664</strain>
    </source>
</reference>
<evidence type="ECO:0000313" key="7">
    <source>
        <dbReference type="EMBL" id="GGI53048.1"/>
    </source>
</evidence>
<sequence length="407" mass="43535">MRISTNMMFEMGSSRISELRAEMMKTQQQISTNRRVLTPADDPIAAASAVGVNQAISMNDQFATNRTNAKNALSQEESVMQSVGDMLTSLKSVVVGAGNGSLSDDQRQTYLAELKTSLDEMLGFANTRDGNGNYIFAGYQTNTQPFTKTPTGATYNGDQGQRLLQIGASRQIASSDSGSAVFEGGMTGNGRFVTAAGAGNTGSGIVSTGSVTDLSQLTKHNYSIDFTVDPATNVTTYTVTDNTVVPPNAVLTDQPYTSGEPIEFDGVRFDIQGEPADGDSFSVQPSTTESVFTTITNLINALQQPATDADGQARLTNALNTANNNLDNTLENVSAVRSTIGSRLKEVDTLDSEGSSLDIQYQQNLSDLIEIDPVEAYSRFTQQQYTLTAAQQTFVQTAGLSLFDLLR</sequence>
<dbReference type="InterPro" id="IPR001029">
    <property type="entry name" value="Flagellin_N"/>
</dbReference>
<dbReference type="RefSeq" id="WP_188419141.1">
    <property type="nucleotide sequence ID" value="NZ_BMDP01000001.1"/>
</dbReference>
<keyword evidence="4" id="KW-0975">Bacterial flagellum</keyword>
<dbReference type="EMBL" id="BMDP01000001">
    <property type="protein sequence ID" value="GGI53048.1"/>
    <property type="molecule type" value="Genomic_DNA"/>
</dbReference>
<dbReference type="GO" id="GO:0005198">
    <property type="term" value="F:structural molecule activity"/>
    <property type="evidence" value="ECO:0007669"/>
    <property type="project" value="InterPro"/>
</dbReference>